<dbReference type="KEGG" id="lao:AOX59_06455"/>
<dbReference type="RefSeq" id="WP_068443482.1">
    <property type="nucleotide sequence ID" value="NZ_CP013862.1"/>
</dbReference>
<organism evidence="1 2">
    <name type="scientific">Lentibacillus amyloliquefaciens</name>
    <dbReference type="NCBI Taxonomy" id="1472767"/>
    <lineage>
        <taxon>Bacteria</taxon>
        <taxon>Bacillati</taxon>
        <taxon>Bacillota</taxon>
        <taxon>Bacilli</taxon>
        <taxon>Bacillales</taxon>
        <taxon>Bacillaceae</taxon>
        <taxon>Lentibacillus</taxon>
    </lineage>
</organism>
<keyword evidence="2" id="KW-1185">Reference proteome</keyword>
<sequence>MTDKEITEKAAELGFEFNESGQKDGENHLFNEGINRINVHWWGFEIWLSETSVSRILTGGISAASSILTIMVPGVGIGVAAGVNTIIWSIFADQRARAVYFTYNVFTGSINNFRYQ</sequence>
<evidence type="ECO:0000313" key="2">
    <source>
        <dbReference type="Proteomes" id="UP000050331"/>
    </source>
</evidence>
<gene>
    <name evidence="1" type="ORF">AOX59_06455</name>
</gene>
<dbReference type="Proteomes" id="UP000050331">
    <property type="component" value="Chromosome"/>
</dbReference>
<dbReference type="AlphaFoldDB" id="A0A0U4F3Y6"/>
<protein>
    <submittedName>
        <fullName evidence="1">Uncharacterized protein</fullName>
    </submittedName>
</protein>
<evidence type="ECO:0000313" key="1">
    <source>
        <dbReference type="EMBL" id="ALX48278.1"/>
    </source>
</evidence>
<dbReference type="EMBL" id="CP013862">
    <property type="protein sequence ID" value="ALX48278.1"/>
    <property type="molecule type" value="Genomic_DNA"/>
</dbReference>
<reference evidence="1 2" key="1">
    <citation type="submission" date="2016-01" db="EMBL/GenBank/DDBJ databases">
        <title>Complete genome sequence of strain Lentibacillus amyloliquefaciens LAM0015T isolated from saline sediment.</title>
        <authorList>
            <person name="Wang J.-L."/>
            <person name="He M.-X."/>
        </authorList>
    </citation>
    <scope>NUCLEOTIDE SEQUENCE [LARGE SCALE GENOMIC DNA]</scope>
    <source>
        <strain evidence="1 2">LAM0015</strain>
    </source>
</reference>
<accession>A0A0U4F3Y6</accession>
<name>A0A0U4F3Y6_9BACI</name>
<dbReference type="OrthoDB" id="2364035at2"/>
<proteinExistence type="predicted"/>